<evidence type="ECO:0000313" key="1">
    <source>
        <dbReference type="EMBL" id="MBE9660549.1"/>
    </source>
</evidence>
<organism evidence="1 2">
    <name type="scientific">Mucilaginibacter myungsuensis</name>
    <dbReference type="NCBI Taxonomy" id="649104"/>
    <lineage>
        <taxon>Bacteria</taxon>
        <taxon>Pseudomonadati</taxon>
        <taxon>Bacteroidota</taxon>
        <taxon>Sphingobacteriia</taxon>
        <taxon>Sphingobacteriales</taxon>
        <taxon>Sphingobacteriaceae</taxon>
        <taxon>Mucilaginibacter</taxon>
    </lineage>
</organism>
<dbReference type="RefSeq" id="WP_194109745.1">
    <property type="nucleotide sequence ID" value="NZ_JADFFL010000001.1"/>
</dbReference>
<accession>A0A929KS82</accession>
<sequence length="547" mass="60757">MGIILTIRSFIYVAFSSVLMLAQCRSSQATIPSPEVAAVDTVAITPMSVEVPVKPDAVPLKNMFGVNAFEWDFLSNPFDKNNRNDIYQTNMDIIRSFSGFRHYMDWQKIENTEGNYTFAPTNDGSWNYDVIYARCKADGITVLADLKNCPPWLMNTYPTEARDAENVPAPFGADLSKPASYIKQAQVAFQFAARYGSNAGVDRNLLKVDSKPRWNGDLINEVKAGLNLVKYIECDNERDKWWKGIATKQTAEEYAANMSAFYDGHKGKLGPNVGVKTADPNMKVVMGGIATCDTNLVKTMIEWCRKNRGTRSDGSVDLCFDVINYHYYANDGGINPHRQGTTGVAPELSQSGQVADAFVSLGKRYKLPVWVTESGYDINQGSWQRAIPIGSKSALLTQADWNLRQALLYMRHGIDMLYYYMLFDANPGNDPTQYATSGMAERGKRRPTTDYILQTNKLIGDYTYSKTINADPLVDVYVKGNKTMYVLTVPDQTGRTTDYELALDGASSANVYKLVAGDDAMDKSTPKFSGGKLKISVTETPVFVEGN</sequence>
<dbReference type="AlphaFoldDB" id="A0A929KS82"/>
<protein>
    <submittedName>
        <fullName evidence="1">Uncharacterized protein</fullName>
    </submittedName>
</protein>
<gene>
    <name evidence="1" type="ORF">IRJ16_01515</name>
</gene>
<evidence type="ECO:0000313" key="2">
    <source>
        <dbReference type="Proteomes" id="UP000622475"/>
    </source>
</evidence>
<dbReference type="Proteomes" id="UP000622475">
    <property type="component" value="Unassembled WGS sequence"/>
</dbReference>
<proteinExistence type="predicted"/>
<dbReference type="SUPFAM" id="SSF51445">
    <property type="entry name" value="(Trans)glycosidases"/>
    <property type="match status" value="1"/>
</dbReference>
<name>A0A929KS82_9SPHI</name>
<dbReference type="InterPro" id="IPR017853">
    <property type="entry name" value="GH"/>
</dbReference>
<dbReference type="EMBL" id="JADFFL010000001">
    <property type="protein sequence ID" value="MBE9660549.1"/>
    <property type="molecule type" value="Genomic_DNA"/>
</dbReference>
<dbReference type="Gene3D" id="3.20.20.80">
    <property type="entry name" value="Glycosidases"/>
    <property type="match status" value="1"/>
</dbReference>
<keyword evidence="2" id="KW-1185">Reference proteome</keyword>
<reference evidence="1" key="1">
    <citation type="submission" date="2020-10" db="EMBL/GenBank/DDBJ databases">
        <title>Mucilaginibacter mali sp. nov., isolated from rhizosphere soil of apple orchard.</title>
        <authorList>
            <person name="Lee J.-S."/>
            <person name="Kim H.S."/>
            <person name="Kim J.-S."/>
        </authorList>
    </citation>
    <scope>NUCLEOTIDE SEQUENCE</scope>
    <source>
        <strain evidence="1">KCTC 22746</strain>
    </source>
</reference>
<comment type="caution">
    <text evidence="1">The sequence shown here is derived from an EMBL/GenBank/DDBJ whole genome shotgun (WGS) entry which is preliminary data.</text>
</comment>